<name>A0A7H0FXD3_9GAMM</name>
<dbReference type="PANTHER" id="PTHR32309:SF31">
    <property type="entry name" value="CAPSULAR EXOPOLYSACCHARIDE FAMILY"/>
    <property type="match status" value="1"/>
</dbReference>
<proteinExistence type="predicted"/>
<evidence type="ECO:0000313" key="4">
    <source>
        <dbReference type="Proteomes" id="UP000516018"/>
    </source>
</evidence>
<feature type="transmembrane region" description="Helical" evidence="2">
    <location>
        <begin position="440"/>
        <end position="463"/>
    </location>
</feature>
<accession>A0A7H0FXD3</accession>
<keyword evidence="4" id="KW-1185">Reference proteome</keyword>
<dbReference type="KEGG" id="lsx:H8B22_00045"/>
<keyword evidence="2" id="KW-1133">Transmembrane helix</keyword>
<evidence type="ECO:0008006" key="5">
    <source>
        <dbReference type="Google" id="ProtNLM"/>
    </source>
</evidence>
<dbReference type="Proteomes" id="UP000516018">
    <property type="component" value="Chromosome"/>
</dbReference>
<sequence length="529" mass="58425">MNSSYRQMSLPGPAPDRLPTLSLLEVARKEFRRYILPLATIFAGIAFLFLAWGLVNPPTYQSSATVLVQDNAAITPLMEGRTAAPNDASRAVISRDVLFGSRVMDEVLRAGGWLKEDLSPIEKEKLINSIIDRTEVAISERTPVRSSDPKLSLVKITYSDSDAKRAHAVTKRYSEALIEQVLDSRAHASKSAYQFIDAQVDQYQKALADADRKLKQYRSENPDAMPGVDADVAARIAELRRSADNASMDLADVGAQEHQLMGMLSRESQVTTISRSTQTNAQLAGLQAEYDRLLLSYTDQHPDVVRVRNQIREVQGQLRSGRATGSVMPGATPTMNPVYEQLRNQLADTRRQGAAAASRVASAQALLRQEYERSRKVMESGGEATALTRAQEVNREMYEDLLKRRENARVSMSLDADGRSLGFQIQEPASVPLLPTGLRLAHFAATGLALAIFVPLLLLSLLVKHDPRVRVPLQIERDAGLPVLVAIPPHMTREQTELRARQFRLGSALLISVPVIYGVVMMLKVVDVL</sequence>
<gene>
    <name evidence="3" type="ORF">H8B22_00045</name>
</gene>
<protein>
    <recommendedName>
        <fullName evidence="5">Polysaccharide chain length determinant N-terminal domain-containing protein</fullName>
    </recommendedName>
</protein>
<evidence type="ECO:0000256" key="1">
    <source>
        <dbReference type="SAM" id="Coils"/>
    </source>
</evidence>
<feature type="transmembrane region" description="Helical" evidence="2">
    <location>
        <begin position="503"/>
        <end position="523"/>
    </location>
</feature>
<keyword evidence="1" id="KW-0175">Coiled coil</keyword>
<feature type="transmembrane region" description="Helical" evidence="2">
    <location>
        <begin position="34"/>
        <end position="55"/>
    </location>
</feature>
<feature type="coiled-coil region" evidence="1">
    <location>
        <begin position="193"/>
        <end position="220"/>
    </location>
</feature>
<organism evidence="3 4">
    <name type="scientific">Agrilutibacter terrestris</name>
    <dbReference type="NCBI Taxonomy" id="2865112"/>
    <lineage>
        <taxon>Bacteria</taxon>
        <taxon>Pseudomonadati</taxon>
        <taxon>Pseudomonadota</taxon>
        <taxon>Gammaproteobacteria</taxon>
        <taxon>Lysobacterales</taxon>
        <taxon>Lysobacteraceae</taxon>
        <taxon>Agrilutibacter</taxon>
    </lineage>
</organism>
<keyword evidence="2" id="KW-0812">Transmembrane</keyword>
<evidence type="ECO:0000256" key="2">
    <source>
        <dbReference type="SAM" id="Phobius"/>
    </source>
</evidence>
<dbReference type="AlphaFoldDB" id="A0A7H0FXD3"/>
<dbReference type="EMBL" id="CP060820">
    <property type="protein sequence ID" value="QNP40699.1"/>
    <property type="molecule type" value="Genomic_DNA"/>
</dbReference>
<dbReference type="InterPro" id="IPR050445">
    <property type="entry name" value="Bact_polysacc_biosynth/exp"/>
</dbReference>
<dbReference type="RefSeq" id="WP_187712139.1">
    <property type="nucleotide sequence ID" value="NZ_CP060820.1"/>
</dbReference>
<evidence type="ECO:0000313" key="3">
    <source>
        <dbReference type="EMBL" id="QNP40699.1"/>
    </source>
</evidence>
<keyword evidence="2" id="KW-0472">Membrane</keyword>
<reference evidence="3 4" key="1">
    <citation type="submission" date="2020-08" db="EMBL/GenBank/DDBJ databases">
        <title>Lysobacter sp. II4 sp. nov., isolated from soil.</title>
        <authorList>
            <person name="Woo C.Y."/>
            <person name="Kim J."/>
        </authorList>
    </citation>
    <scope>NUCLEOTIDE SEQUENCE [LARGE SCALE GENOMIC DNA]</scope>
    <source>
        <strain evidence="3 4">II4</strain>
    </source>
</reference>
<dbReference type="PANTHER" id="PTHR32309">
    <property type="entry name" value="TYROSINE-PROTEIN KINASE"/>
    <property type="match status" value="1"/>
</dbReference>